<feature type="transmembrane region" description="Helical" evidence="1">
    <location>
        <begin position="110"/>
        <end position="138"/>
    </location>
</feature>
<feature type="transmembrane region" description="Helical" evidence="1">
    <location>
        <begin position="6"/>
        <end position="27"/>
    </location>
</feature>
<feature type="transmembrane region" description="Helical" evidence="1">
    <location>
        <begin position="48"/>
        <end position="71"/>
    </location>
</feature>
<proteinExistence type="predicted"/>
<dbReference type="InterPro" id="IPR017259">
    <property type="entry name" value="UCP037672"/>
</dbReference>
<dbReference type="AlphaFoldDB" id="A0A060CW06"/>
<keyword evidence="1" id="KW-1133">Transmembrane helix</keyword>
<organism evidence="2">
    <name type="scientific">uncultured bacterium contig00023(2014)</name>
    <dbReference type="NCBI Taxonomy" id="1465628"/>
    <lineage>
        <taxon>Bacteria</taxon>
        <taxon>environmental samples</taxon>
    </lineage>
</organism>
<dbReference type="Pfam" id="PF12650">
    <property type="entry name" value="DUF3784"/>
    <property type="match status" value="1"/>
</dbReference>
<feature type="transmembrane region" description="Helical" evidence="1">
    <location>
        <begin position="77"/>
        <end position="98"/>
    </location>
</feature>
<name>A0A060CW06_9BACT</name>
<sequence length="247" mass="27260">MGLFMDIFVVVFAAIWVGMGLFCKKYPDTISGYSTMSREKRKNVDIQAVANLIDKGFQIMVGAMLVLYFVFRLLGMPVVAMIAWIASIFVGTAVLLVMTQKYDKNPRGKFLKYLPSAITMLLAIGIPILMAVGIPVLIATGAQPSKAIIGEDSVTFTGQYGIAIQLDDIAKCELWDDIPRITARTNGLGLGDICKGDFRLDSLGKCRLFIKLGDTPYLYIETKDGRKIIFNSPDPPVTESLFEALRR</sequence>
<evidence type="ECO:0000256" key="1">
    <source>
        <dbReference type="SAM" id="Phobius"/>
    </source>
</evidence>
<keyword evidence="1" id="KW-0812">Transmembrane</keyword>
<evidence type="ECO:0000313" key="2">
    <source>
        <dbReference type="EMBL" id="AIA99591.1"/>
    </source>
</evidence>
<protein>
    <recommendedName>
        <fullName evidence="3">Bacterial Pleckstrin homology domain-containing protein</fullName>
    </recommendedName>
</protein>
<keyword evidence="1" id="KW-0472">Membrane</keyword>
<evidence type="ECO:0008006" key="3">
    <source>
        <dbReference type="Google" id="ProtNLM"/>
    </source>
</evidence>
<dbReference type="EMBL" id="KJ095705">
    <property type="protein sequence ID" value="AIA99591.1"/>
    <property type="molecule type" value="Genomic_DNA"/>
</dbReference>
<accession>A0A060CW06</accession>
<reference evidence="2" key="1">
    <citation type="journal article" date="2014" name="Microb. Ecol.">
        <title>Phylogenetic and Functional Analysis of Gut Microbiota of a Fungus-Growing Higher Termite: Bacteroidetes from Higher Termites Are a Rich Source of beta-Glucosidase Genes.</title>
        <authorList>
            <person name="Zhang M."/>
            <person name="Liu N."/>
            <person name="Qian C."/>
            <person name="Wang Q."/>
            <person name="Wang Q."/>
            <person name="Long Y."/>
            <person name="Huang Y."/>
            <person name="Zhou Z."/>
            <person name="Yan X."/>
        </authorList>
    </citation>
    <scope>NUCLEOTIDE SEQUENCE</scope>
</reference>